<evidence type="ECO:0000313" key="2">
    <source>
        <dbReference type="Proteomes" id="UP001203297"/>
    </source>
</evidence>
<name>A0AAD4QQ08_9AGAM</name>
<dbReference type="Proteomes" id="UP001203297">
    <property type="component" value="Unassembled WGS sequence"/>
</dbReference>
<dbReference type="AlphaFoldDB" id="A0AAD4QQ08"/>
<reference evidence="1" key="1">
    <citation type="journal article" date="2022" name="New Phytol.">
        <title>Evolutionary transition to the ectomycorrhizal habit in the genomes of a hyperdiverse lineage of mushroom-forming fungi.</title>
        <authorList>
            <person name="Looney B."/>
            <person name="Miyauchi S."/>
            <person name="Morin E."/>
            <person name="Drula E."/>
            <person name="Courty P.E."/>
            <person name="Kohler A."/>
            <person name="Kuo A."/>
            <person name="LaButti K."/>
            <person name="Pangilinan J."/>
            <person name="Lipzen A."/>
            <person name="Riley R."/>
            <person name="Andreopoulos W."/>
            <person name="He G."/>
            <person name="Johnson J."/>
            <person name="Nolan M."/>
            <person name="Tritt A."/>
            <person name="Barry K.W."/>
            <person name="Grigoriev I.V."/>
            <person name="Nagy L.G."/>
            <person name="Hibbett D."/>
            <person name="Henrissat B."/>
            <person name="Matheny P.B."/>
            <person name="Labbe J."/>
            <person name="Martin F.M."/>
        </authorList>
    </citation>
    <scope>NUCLEOTIDE SEQUENCE</scope>
    <source>
        <strain evidence="1">BPL690</strain>
    </source>
</reference>
<accession>A0AAD4QQ08</accession>
<sequence>MKFVRSCEVGPVSCQDQSSQRRLLSSSTLEEKKKQMVLLLSESSFVAVTLSLIYSYSPGGAHVATDGTACCFTLRFKVLSTCIPCALYSTDVSAGRLQLSESTDDPPLTRSFVRELRRGNCADFLHGIFSLRSIMAKQSRIGPHVKHNEAMSPLNTMGT</sequence>
<organism evidence="1 2">
    <name type="scientific">Multifurca ochricompacta</name>
    <dbReference type="NCBI Taxonomy" id="376703"/>
    <lineage>
        <taxon>Eukaryota</taxon>
        <taxon>Fungi</taxon>
        <taxon>Dikarya</taxon>
        <taxon>Basidiomycota</taxon>
        <taxon>Agaricomycotina</taxon>
        <taxon>Agaricomycetes</taxon>
        <taxon>Russulales</taxon>
        <taxon>Russulaceae</taxon>
        <taxon>Multifurca</taxon>
    </lineage>
</organism>
<dbReference type="EMBL" id="WTXG01000008">
    <property type="protein sequence ID" value="KAI0303705.1"/>
    <property type="molecule type" value="Genomic_DNA"/>
</dbReference>
<proteinExistence type="predicted"/>
<comment type="caution">
    <text evidence="1">The sequence shown here is derived from an EMBL/GenBank/DDBJ whole genome shotgun (WGS) entry which is preliminary data.</text>
</comment>
<protein>
    <submittedName>
        <fullName evidence="1">Uncharacterized protein</fullName>
    </submittedName>
</protein>
<gene>
    <name evidence="1" type="ORF">B0F90DRAFT_1314681</name>
</gene>
<evidence type="ECO:0000313" key="1">
    <source>
        <dbReference type="EMBL" id="KAI0303705.1"/>
    </source>
</evidence>
<keyword evidence="2" id="KW-1185">Reference proteome</keyword>